<accession>A0ACC2J4L7</accession>
<organism evidence="1 2">
    <name type="scientific">Lasiodiplodia mahajangana</name>
    <dbReference type="NCBI Taxonomy" id="1108764"/>
    <lineage>
        <taxon>Eukaryota</taxon>
        <taxon>Fungi</taxon>
        <taxon>Dikarya</taxon>
        <taxon>Ascomycota</taxon>
        <taxon>Pezizomycotina</taxon>
        <taxon>Dothideomycetes</taxon>
        <taxon>Dothideomycetes incertae sedis</taxon>
        <taxon>Botryosphaeriales</taxon>
        <taxon>Botryosphaeriaceae</taxon>
        <taxon>Lasiodiplodia</taxon>
    </lineage>
</organism>
<gene>
    <name evidence="1" type="ORF">O1611_g9916</name>
</gene>
<proteinExistence type="predicted"/>
<dbReference type="Proteomes" id="UP001153332">
    <property type="component" value="Unassembled WGS sequence"/>
</dbReference>
<evidence type="ECO:0000313" key="1">
    <source>
        <dbReference type="EMBL" id="KAJ8122143.1"/>
    </source>
</evidence>
<reference evidence="1" key="1">
    <citation type="submission" date="2022-12" db="EMBL/GenBank/DDBJ databases">
        <title>Genome Sequence of Lasiodiplodia mahajangana.</title>
        <authorList>
            <person name="Buettner E."/>
        </authorList>
    </citation>
    <scope>NUCLEOTIDE SEQUENCE</scope>
    <source>
        <strain evidence="1">VT137</strain>
    </source>
</reference>
<keyword evidence="2" id="KW-1185">Reference proteome</keyword>
<comment type="caution">
    <text evidence="1">The sequence shown here is derived from an EMBL/GenBank/DDBJ whole genome shotgun (WGS) entry which is preliminary data.</text>
</comment>
<name>A0ACC2J4L7_9PEZI</name>
<dbReference type="EMBL" id="JAPUUL010003636">
    <property type="protein sequence ID" value="KAJ8122143.1"/>
    <property type="molecule type" value="Genomic_DNA"/>
</dbReference>
<protein>
    <submittedName>
        <fullName evidence="1">Uncharacterized protein</fullName>
    </submittedName>
</protein>
<sequence length="361" mass="41665">MNSKQKQDILKDWFGYTEDVKDLKRHEEFFRWIEDDVDFKNDGSDEADAVRKLELATAVIKYIRRHPKATREEIKTELKPLVFTGEAVQIPAQDQDTLIDAAINRAVRLWLRVYLVGPGDPRNLNEPSLWNDGSNLSDFVRGAFYPRGVGEDMELPTDLSEIVGIQSRLTHRLTVANIVEYTDIDVQPTKYFQHHLEYNANTNVLYVFLNKRWLLDAEKLAEQANGSELPIDKRVITETIKSLDYLFPAFDSRTQSYLMREENEHINLADENGGRRGDRPSIKEFAFYHERLMDIAYEFTNPPRDLKSIWKDRRNPVQFFIFWIVLLIFIVTVVFGVVASVLAGLQLGAALNLPSRQANSG</sequence>
<evidence type="ECO:0000313" key="2">
    <source>
        <dbReference type="Proteomes" id="UP001153332"/>
    </source>
</evidence>